<comment type="cofactor">
    <cofactor evidence="1">
        <name>FAD</name>
        <dbReference type="ChEBI" id="CHEBI:57692"/>
    </cofactor>
</comment>
<feature type="domain" description="Acyl-CoA dehydrogenase/oxidase C-terminal" evidence="10">
    <location>
        <begin position="283"/>
        <end position="445"/>
    </location>
</feature>
<dbReference type="InterPro" id="IPR036250">
    <property type="entry name" value="AcylCo_DH-like_C"/>
</dbReference>
<keyword evidence="5" id="KW-0560">Oxidoreductase</keyword>
<dbReference type="Gene3D" id="2.40.110.10">
    <property type="entry name" value="Butyryl-CoA Dehydrogenase, subunit A, domain 2"/>
    <property type="match status" value="1"/>
</dbReference>
<feature type="domain" description="Acyl-CoA dehydrogenase/oxidase N-terminal" evidence="12">
    <location>
        <begin position="36"/>
        <end position="155"/>
    </location>
</feature>
<dbReference type="GO" id="GO:0016627">
    <property type="term" value="F:oxidoreductase activity, acting on the CH-CH group of donors"/>
    <property type="evidence" value="ECO:0007669"/>
    <property type="project" value="InterPro"/>
</dbReference>
<keyword evidence="15" id="KW-1185">Reference proteome</keyword>
<dbReference type="InterPro" id="IPR013786">
    <property type="entry name" value="AcylCoA_DH/ox_N"/>
</dbReference>
<dbReference type="FunFam" id="2.40.110.10:FF:000031">
    <property type="entry name" value="Acyl-CoA dehydrogenase, putative"/>
    <property type="match status" value="1"/>
</dbReference>
<dbReference type="PANTHER" id="PTHR42803:SF1">
    <property type="entry name" value="BROAD-SPECIFICITY LINEAR ACYL-COA DEHYDROGENASE FADE5"/>
    <property type="match status" value="1"/>
</dbReference>
<dbReference type="RefSeq" id="WP_138856099.1">
    <property type="nucleotide sequence ID" value="NZ_CP040709.1"/>
</dbReference>
<dbReference type="InterPro" id="IPR006091">
    <property type="entry name" value="Acyl-CoA_Oxase/DH_mid-dom"/>
</dbReference>
<evidence type="ECO:0000313" key="15">
    <source>
        <dbReference type="Proteomes" id="UP000554837"/>
    </source>
</evidence>
<name>A0A840S8M2_9BURK</name>
<dbReference type="InterPro" id="IPR009100">
    <property type="entry name" value="AcylCoA_DH/oxidase_NM_dom_sf"/>
</dbReference>
<evidence type="ECO:0000256" key="6">
    <source>
        <dbReference type="ARBA" id="ARBA00051388"/>
    </source>
</evidence>
<evidence type="ECO:0000256" key="3">
    <source>
        <dbReference type="ARBA" id="ARBA00022630"/>
    </source>
</evidence>
<reference evidence="14 15" key="1">
    <citation type="submission" date="2020-08" db="EMBL/GenBank/DDBJ databases">
        <title>Genomic Encyclopedia of Type Strains, Phase IV (KMG-IV): sequencing the most valuable type-strain genomes for metagenomic binning, comparative biology and taxonomic classification.</title>
        <authorList>
            <person name="Goeker M."/>
        </authorList>
    </citation>
    <scope>NUCLEOTIDE SEQUENCE [LARGE SCALE GENOMIC DNA]</scope>
    <source>
        <strain evidence="14 15">DSM 23958</strain>
    </source>
</reference>
<feature type="domain" description="Acetyl-CoA dehydrogenase-like C-terminal" evidence="13">
    <location>
        <begin position="465"/>
        <end position="587"/>
    </location>
</feature>
<dbReference type="Pfam" id="PF12806">
    <property type="entry name" value="Acyl-CoA_dh_C"/>
    <property type="match status" value="1"/>
</dbReference>
<feature type="domain" description="Acyl-CoA oxidase/dehydrogenase middle" evidence="11">
    <location>
        <begin position="161"/>
        <end position="269"/>
    </location>
</feature>
<dbReference type="AlphaFoldDB" id="A0A840S8M2"/>
<keyword evidence="3" id="KW-0285">Flavoprotein</keyword>
<comment type="similarity">
    <text evidence="2">Belongs to the acyl-CoA dehydrogenase family.</text>
</comment>
<dbReference type="Gene3D" id="1.10.540.10">
    <property type="entry name" value="Acyl-CoA dehydrogenase/oxidase, N-terminal domain"/>
    <property type="match status" value="1"/>
</dbReference>
<protein>
    <recommendedName>
        <fullName evidence="9">3-methylmercaptopropionyl-CoA dehydrogenase</fullName>
        <ecNumber evidence="8">1.3.99.41</ecNumber>
    </recommendedName>
</protein>
<evidence type="ECO:0000256" key="5">
    <source>
        <dbReference type="ARBA" id="ARBA00023002"/>
    </source>
</evidence>
<dbReference type="OrthoDB" id="9764895at2"/>
<organism evidence="14 15">
    <name type="scientific">Inhella inkyongensis</name>
    <dbReference type="NCBI Taxonomy" id="392593"/>
    <lineage>
        <taxon>Bacteria</taxon>
        <taxon>Pseudomonadati</taxon>
        <taxon>Pseudomonadota</taxon>
        <taxon>Betaproteobacteria</taxon>
        <taxon>Burkholderiales</taxon>
        <taxon>Sphaerotilaceae</taxon>
        <taxon>Inhella</taxon>
    </lineage>
</organism>
<dbReference type="InterPro" id="IPR037069">
    <property type="entry name" value="AcylCoA_DH/ox_N_sf"/>
</dbReference>
<comment type="catalytic activity">
    <reaction evidence="6">
        <text>3-(methylsulfanyl)propanoyl-CoA + oxidized [electron-transfer flavoprotein] + H(+) = 3-(methylsulfanyl)acryloyl-CoA + reduced [electron-transfer flavoprotein]</text>
        <dbReference type="Rhea" id="RHEA:52612"/>
        <dbReference type="Rhea" id="RHEA-COMP:10685"/>
        <dbReference type="Rhea" id="RHEA-COMP:10686"/>
        <dbReference type="ChEBI" id="CHEBI:15378"/>
        <dbReference type="ChEBI" id="CHEBI:57692"/>
        <dbReference type="ChEBI" id="CHEBI:58307"/>
        <dbReference type="ChEBI" id="CHEBI:82815"/>
        <dbReference type="ChEBI" id="CHEBI:84994"/>
        <dbReference type="EC" id="1.3.99.41"/>
    </reaction>
    <physiologicalReaction direction="left-to-right" evidence="6">
        <dbReference type="Rhea" id="RHEA:52613"/>
    </physiologicalReaction>
</comment>
<evidence type="ECO:0000259" key="13">
    <source>
        <dbReference type="Pfam" id="PF12806"/>
    </source>
</evidence>
<evidence type="ECO:0000259" key="12">
    <source>
        <dbReference type="Pfam" id="PF02771"/>
    </source>
</evidence>
<sequence length="591" mass="63126">MSYTAPVKDMLFNMAHLAEFDRLRQLPPFADLDLDTAQAVLEECAKLCENVIAPLNHEGDKNPSTWADGKVTTTPGFKEAFRQYVEGGWQGLVHPTDFGGQGLPKTIAAACQELVNSANLSFALCPLLTDGAIEALLTAGSEELKTRYIPKMIDGSWTGSMNLTEPQAGSDLSLVRTRAEPQGDGTYKVFGTKIFITYGEHDMAENIVHLVLARVPGAPAGVKGISLFVVPKFLVNADGSLGARNDAHCVSIEHKLGIKASPTAVLQFGDHGGAVGYLVGEENRGLEYMFIMMNAARYGVGVQGLALSERAYQQAVGYARDRVQSRPVDGSLPAAAPIIHHPDVRRMLMTMRALTEACRAMATTAAAAYDHAHHSADKGAQAFYEFLVPLVKGYSTEISHEVTSLGVQIHGGMGFIEETGAAQHYRDAKILTIYEGTTAIQANDLVGRKTLRDGGAYARSIAALVEATEQQLAGGGEAAHAMRANLSHARQAYLAVVDFMAEQGKANPNAVFAGSVPYLMLAGNLVAGWQMARGLLVAERELAAGKDAAFMQAKITTARFYAEHILPRTAALRDAVLNGAGSALALPLEAF</sequence>
<dbReference type="PANTHER" id="PTHR42803">
    <property type="entry name" value="ACYL-COA DEHYDROGENASE"/>
    <property type="match status" value="1"/>
</dbReference>
<dbReference type="EMBL" id="JACHHO010000006">
    <property type="protein sequence ID" value="MBB5205858.1"/>
    <property type="molecule type" value="Genomic_DNA"/>
</dbReference>
<evidence type="ECO:0000256" key="2">
    <source>
        <dbReference type="ARBA" id="ARBA00009347"/>
    </source>
</evidence>
<dbReference type="EC" id="1.3.99.41" evidence="8"/>
<evidence type="ECO:0000256" key="4">
    <source>
        <dbReference type="ARBA" id="ARBA00022827"/>
    </source>
</evidence>
<dbReference type="Pfam" id="PF00441">
    <property type="entry name" value="Acyl-CoA_dh_1"/>
    <property type="match status" value="1"/>
</dbReference>
<accession>A0A840S8M2</accession>
<dbReference type="InterPro" id="IPR025878">
    <property type="entry name" value="Acyl-CoA_dh-like_C_dom"/>
</dbReference>
<keyword evidence="4" id="KW-0274">FAD</keyword>
<evidence type="ECO:0000313" key="14">
    <source>
        <dbReference type="EMBL" id="MBB5205858.1"/>
    </source>
</evidence>
<dbReference type="Pfam" id="PF02770">
    <property type="entry name" value="Acyl-CoA_dh_M"/>
    <property type="match status" value="1"/>
</dbReference>
<dbReference type="InterPro" id="IPR052166">
    <property type="entry name" value="Diverse_Acyl-CoA_DH"/>
</dbReference>
<dbReference type="InterPro" id="IPR046373">
    <property type="entry name" value="Acyl-CoA_Oxase/DH_mid-dom_sf"/>
</dbReference>
<evidence type="ECO:0000256" key="8">
    <source>
        <dbReference type="ARBA" id="ARBA00066694"/>
    </source>
</evidence>
<gene>
    <name evidence="14" type="ORF">HNQ51_003189</name>
</gene>
<proteinExistence type="inferred from homology"/>
<comment type="caution">
    <text evidence="14">The sequence shown here is derived from an EMBL/GenBank/DDBJ whole genome shotgun (WGS) entry which is preliminary data.</text>
</comment>
<dbReference type="SUPFAM" id="SSF56645">
    <property type="entry name" value="Acyl-CoA dehydrogenase NM domain-like"/>
    <property type="match status" value="1"/>
</dbReference>
<dbReference type="Pfam" id="PF02771">
    <property type="entry name" value="Acyl-CoA_dh_N"/>
    <property type="match status" value="1"/>
</dbReference>
<dbReference type="InterPro" id="IPR009075">
    <property type="entry name" value="AcylCo_DH/oxidase_C"/>
</dbReference>
<dbReference type="GO" id="GO:0050660">
    <property type="term" value="F:flavin adenine dinucleotide binding"/>
    <property type="evidence" value="ECO:0007669"/>
    <property type="project" value="InterPro"/>
</dbReference>
<dbReference type="SUPFAM" id="SSF47203">
    <property type="entry name" value="Acyl-CoA dehydrogenase C-terminal domain-like"/>
    <property type="match status" value="1"/>
</dbReference>
<evidence type="ECO:0000259" key="11">
    <source>
        <dbReference type="Pfam" id="PF02770"/>
    </source>
</evidence>
<dbReference type="Gene3D" id="1.20.140.10">
    <property type="entry name" value="Butyryl-CoA Dehydrogenase, subunit A, domain 3"/>
    <property type="match status" value="1"/>
</dbReference>
<evidence type="ECO:0000256" key="1">
    <source>
        <dbReference type="ARBA" id="ARBA00001974"/>
    </source>
</evidence>
<evidence type="ECO:0000256" key="9">
    <source>
        <dbReference type="ARBA" id="ARBA00069043"/>
    </source>
</evidence>
<comment type="function">
    <text evidence="7">Involved in the assimilation of dimethylsulphoniopropionate (DMSP), an important compound in the fixation of carbon in marine phytoplankton, by mediating the conversion of 3-(methylthio)propanoyl-CoA (MMPA-CoA) to 3-(methylthio)acryloyl-CoA (MTA-CoA).</text>
</comment>
<evidence type="ECO:0000256" key="7">
    <source>
        <dbReference type="ARBA" id="ARBA00058683"/>
    </source>
</evidence>
<evidence type="ECO:0000259" key="10">
    <source>
        <dbReference type="Pfam" id="PF00441"/>
    </source>
</evidence>
<dbReference type="Proteomes" id="UP000554837">
    <property type="component" value="Unassembled WGS sequence"/>
</dbReference>